<evidence type="ECO:0000313" key="2">
    <source>
        <dbReference type="Proteomes" id="UP000036987"/>
    </source>
</evidence>
<proteinExistence type="predicted"/>
<accession>A0A0K9PM49</accession>
<name>A0A0K9PM49_ZOSMR</name>
<gene>
    <name evidence="1" type="ORF">ZOSMA_1G00840</name>
</gene>
<organism evidence="1 2">
    <name type="scientific">Zostera marina</name>
    <name type="common">Eelgrass</name>
    <dbReference type="NCBI Taxonomy" id="29655"/>
    <lineage>
        <taxon>Eukaryota</taxon>
        <taxon>Viridiplantae</taxon>
        <taxon>Streptophyta</taxon>
        <taxon>Embryophyta</taxon>
        <taxon>Tracheophyta</taxon>
        <taxon>Spermatophyta</taxon>
        <taxon>Magnoliopsida</taxon>
        <taxon>Liliopsida</taxon>
        <taxon>Zosteraceae</taxon>
        <taxon>Zostera</taxon>
    </lineage>
</organism>
<keyword evidence="2" id="KW-1185">Reference proteome</keyword>
<protein>
    <submittedName>
        <fullName evidence="1">Uncharacterized protein</fullName>
    </submittedName>
</protein>
<dbReference type="Proteomes" id="UP000036987">
    <property type="component" value="Unassembled WGS sequence"/>
</dbReference>
<dbReference type="EMBL" id="LFYR01000729">
    <property type="protein sequence ID" value="KMZ70113.1"/>
    <property type="molecule type" value="Genomic_DNA"/>
</dbReference>
<evidence type="ECO:0000313" key="1">
    <source>
        <dbReference type="EMBL" id="KMZ70113.1"/>
    </source>
</evidence>
<comment type="caution">
    <text evidence="1">The sequence shown here is derived from an EMBL/GenBank/DDBJ whole genome shotgun (WGS) entry which is preliminary data.</text>
</comment>
<sequence>MKEHMRSEQVVVWMGFLQDYGQMVRIILENGKTISSHHKEGKVAAEGVQDTLEDLGALYILQWEYSQGTKEKKKGMELGSQDTMVHGIKMEEIHIKQECQRRVDRQMLKS</sequence>
<dbReference type="AlphaFoldDB" id="A0A0K9PM49"/>
<reference evidence="2" key="1">
    <citation type="journal article" date="2016" name="Nature">
        <title>The genome of the seagrass Zostera marina reveals angiosperm adaptation to the sea.</title>
        <authorList>
            <person name="Olsen J.L."/>
            <person name="Rouze P."/>
            <person name="Verhelst B."/>
            <person name="Lin Y.-C."/>
            <person name="Bayer T."/>
            <person name="Collen J."/>
            <person name="Dattolo E."/>
            <person name="De Paoli E."/>
            <person name="Dittami S."/>
            <person name="Maumus F."/>
            <person name="Michel G."/>
            <person name="Kersting A."/>
            <person name="Lauritano C."/>
            <person name="Lohaus R."/>
            <person name="Toepel M."/>
            <person name="Tonon T."/>
            <person name="Vanneste K."/>
            <person name="Amirebrahimi M."/>
            <person name="Brakel J."/>
            <person name="Bostroem C."/>
            <person name="Chovatia M."/>
            <person name="Grimwood J."/>
            <person name="Jenkins J.W."/>
            <person name="Jueterbock A."/>
            <person name="Mraz A."/>
            <person name="Stam W.T."/>
            <person name="Tice H."/>
            <person name="Bornberg-Bauer E."/>
            <person name="Green P.J."/>
            <person name="Pearson G.A."/>
            <person name="Procaccini G."/>
            <person name="Duarte C.M."/>
            <person name="Schmutz J."/>
            <person name="Reusch T.B.H."/>
            <person name="Van de Peer Y."/>
        </authorList>
    </citation>
    <scope>NUCLEOTIDE SEQUENCE [LARGE SCALE GENOMIC DNA]</scope>
    <source>
        <strain evidence="2">cv. Finnish</strain>
    </source>
</reference>